<dbReference type="Gene3D" id="3.30.110.90">
    <property type="entry name" value="Amidohydrolase"/>
    <property type="match status" value="1"/>
</dbReference>
<dbReference type="PANTHER" id="PTHR43135:SF3">
    <property type="entry name" value="ALPHA-D-RIBOSE 1-METHYLPHOSPHONATE 5-TRIPHOSPHATE DIPHOSPHATASE"/>
    <property type="match status" value="1"/>
</dbReference>
<comment type="caution">
    <text evidence="3">The sequence shown here is derived from an EMBL/GenBank/DDBJ whole genome shotgun (WGS) entry which is preliminary data.</text>
</comment>
<dbReference type="Pfam" id="PF01979">
    <property type="entry name" value="Amidohydro_1"/>
    <property type="match status" value="1"/>
</dbReference>
<organism evidence="3 4">
    <name type="scientific">Microbulbifer echini</name>
    <dbReference type="NCBI Taxonomy" id="1529067"/>
    <lineage>
        <taxon>Bacteria</taxon>
        <taxon>Pseudomonadati</taxon>
        <taxon>Pseudomonadota</taxon>
        <taxon>Gammaproteobacteria</taxon>
        <taxon>Cellvibrionales</taxon>
        <taxon>Microbulbiferaceae</taxon>
        <taxon>Microbulbifer</taxon>
    </lineage>
</organism>
<proteinExistence type="predicted"/>
<dbReference type="Gene3D" id="1.20.58.520">
    <property type="entry name" value="Amidohydrolase"/>
    <property type="match status" value="1"/>
</dbReference>
<dbReference type="PANTHER" id="PTHR43135">
    <property type="entry name" value="ALPHA-D-RIBOSE 1-METHYLPHOSPHONATE 5-TRIPHOSPHATE DIPHOSPHATASE"/>
    <property type="match status" value="1"/>
</dbReference>
<dbReference type="Proteomes" id="UP001569414">
    <property type="component" value="Unassembled WGS sequence"/>
</dbReference>
<feature type="domain" description="Amidohydrolase-related" evidence="2">
    <location>
        <begin position="81"/>
        <end position="421"/>
    </location>
</feature>
<evidence type="ECO:0000259" key="2">
    <source>
        <dbReference type="Pfam" id="PF01979"/>
    </source>
</evidence>
<dbReference type="InterPro" id="IPR051781">
    <property type="entry name" value="Metallo-dep_Hydrolase"/>
</dbReference>
<dbReference type="RefSeq" id="WP_371844013.1">
    <property type="nucleotide sequence ID" value="NZ_JBGMEL010000012.1"/>
</dbReference>
<feature type="chain" id="PRO_5045100612" evidence="1">
    <location>
        <begin position="20"/>
        <end position="453"/>
    </location>
</feature>
<dbReference type="InterPro" id="IPR006680">
    <property type="entry name" value="Amidohydro-rel"/>
</dbReference>
<dbReference type="InterPro" id="IPR032466">
    <property type="entry name" value="Metal_Hydrolase"/>
</dbReference>
<dbReference type="EMBL" id="JBGMEL010000012">
    <property type="protein sequence ID" value="MFA0791552.1"/>
    <property type="molecule type" value="Genomic_DNA"/>
</dbReference>
<evidence type="ECO:0000313" key="3">
    <source>
        <dbReference type="EMBL" id="MFA0791552.1"/>
    </source>
</evidence>
<dbReference type="Gene3D" id="3.40.50.10910">
    <property type="entry name" value="Amidohydrolase"/>
    <property type="match status" value="1"/>
</dbReference>
<keyword evidence="4" id="KW-1185">Reference proteome</keyword>
<reference evidence="3 4" key="1">
    <citation type="submission" date="2024-08" db="EMBL/GenBank/DDBJ databases">
        <authorList>
            <person name="Ishaq N."/>
        </authorList>
    </citation>
    <scope>NUCLEOTIDE SEQUENCE [LARGE SCALE GENOMIC DNA]</scope>
    <source>
        <strain evidence="3 4">JCM 30400</strain>
    </source>
</reference>
<dbReference type="SUPFAM" id="SSF51556">
    <property type="entry name" value="Metallo-dependent hydrolases"/>
    <property type="match status" value="1"/>
</dbReference>
<name>A0ABV4NPS7_9GAMM</name>
<evidence type="ECO:0000256" key="1">
    <source>
        <dbReference type="SAM" id="SignalP"/>
    </source>
</evidence>
<accession>A0ABV4NPS7</accession>
<keyword evidence="1" id="KW-0732">Signal</keyword>
<feature type="signal peptide" evidence="1">
    <location>
        <begin position="1"/>
        <end position="19"/>
    </location>
</feature>
<dbReference type="Gene3D" id="2.30.40.10">
    <property type="entry name" value="Urease, subunit C, domain 1"/>
    <property type="match status" value="1"/>
</dbReference>
<sequence>MKATAIASSLLLASSISFALETKKNDYDLRIDNVQILTRNAEGFSEKSRIYIQGDRIARITPMTRTALPAENTHDAQGKYAIPGLIDLHVHLSASGSTYENYQHLPLEANLNNHLYYGVTTVTDLLMSSDMMRSVLQLTNSAPRVFASGPAFTNPKGHGTQFGVKVHEIDSIEQISASWDAHLSYQPKLTKAIIETFDGTAIPLSDDVLKEIGKRSQSANLPFFVHVSTLEDGKRAIRAGATALAHGINFEPVDNEFIKLMQQNKVTYIPTLSVYHNQGDEHENQSIGQLDLAPIHPKMKACLFSEVKAPKTIRALAWQKKSIAYNNVIKLAKAGIRISAGSDSGNPYSPHGLGLISEILALHKAGLSNQQVLLATTYFAAQTLNASEDMGSISQGKRADFILLNKNPIENIQAITNPEKIYLAGSAVKRTKLIEKNYATTPIGFSCESSSEN</sequence>
<protein>
    <submittedName>
        <fullName evidence="3">Amidohydrolase family protein</fullName>
    </submittedName>
</protein>
<evidence type="ECO:0000313" key="4">
    <source>
        <dbReference type="Proteomes" id="UP001569414"/>
    </source>
</evidence>
<dbReference type="InterPro" id="IPR011059">
    <property type="entry name" value="Metal-dep_hydrolase_composite"/>
</dbReference>
<dbReference type="SUPFAM" id="SSF51338">
    <property type="entry name" value="Composite domain of metallo-dependent hydrolases"/>
    <property type="match status" value="1"/>
</dbReference>
<gene>
    <name evidence="3" type="ORF">ACCI51_13420</name>
</gene>